<keyword evidence="6" id="KW-0175">Coiled coil</keyword>
<dbReference type="Gene3D" id="3.40.50.300">
    <property type="entry name" value="P-loop containing nucleotide triphosphate hydrolases"/>
    <property type="match status" value="2"/>
</dbReference>
<dbReference type="Pfam" id="PF00005">
    <property type="entry name" value="ABC_tran"/>
    <property type="match status" value="2"/>
</dbReference>
<dbReference type="PANTHER" id="PTHR19211">
    <property type="entry name" value="ATP-BINDING TRANSPORT PROTEIN-RELATED"/>
    <property type="match status" value="1"/>
</dbReference>
<comment type="similarity">
    <text evidence="4">Belongs to the ABC transporter superfamily. ABCF family. YheS subfamily.</text>
</comment>
<evidence type="ECO:0000256" key="7">
    <source>
        <dbReference type="SAM" id="MobiDB-lite"/>
    </source>
</evidence>
<evidence type="ECO:0000256" key="6">
    <source>
        <dbReference type="SAM" id="Coils"/>
    </source>
</evidence>
<dbReference type="GO" id="GO:0016887">
    <property type="term" value="F:ATP hydrolysis activity"/>
    <property type="evidence" value="ECO:0007669"/>
    <property type="project" value="InterPro"/>
</dbReference>
<feature type="region of interest" description="Disordered" evidence="7">
    <location>
        <begin position="525"/>
        <end position="561"/>
    </location>
</feature>
<feature type="compositionally biased region" description="Basic and acidic residues" evidence="7">
    <location>
        <begin position="548"/>
        <end position="561"/>
    </location>
</feature>
<dbReference type="PROSITE" id="PS00211">
    <property type="entry name" value="ABC_TRANSPORTER_1"/>
    <property type="match status" value="2"/>
</dbReference>
<dbReference type="InterPro" id="IPR032524">
    <property type="entry name" value="ABC_tran_C"/>
</dbReference>
<dbReference type="GO" id="GO:0005524">
    <property type="term" value="F:ATP binding"/>
    <property type="evidence" value="ECO:0007669"/>
    <property type="project" value="UniProtKB-KW"/>
</dbReference>
<proteinExistence type="inferred from homology"/>
<evidence type="ECO:0000313" key="9">
    <source>
        <dbReference type="EMBL" id="BAU58068.1"/>
    </source>
</evidence>
<dbReference type="FunFam" id="3.40.50.300:FF:002053">
    <property type="entry name" value="ABC transporter ATP-binding protein"/>
    <property type="match status" value="1"/>
</dbReference>
<organism evidence="9 10">
    <name type="scientific">Halorhodospira halochloris</name>
    <name type="common">Ectothiorhodospira halochloris</name>
    <dbReference type="NCBI Taxonomy" id="1052"/>
    <lineage>
        <taxon>Bacteria</taxon>
        <taxon>Pseudomonadati</taxon>
        <taxon>Pseudomonadota</taxon>
        <taxon>Gammaproteobacteria</taxon>
        <taxon>Chromatiales</taxon>
        <taxon>Ectothiorhodospiraceae</taxon>
        <taxon>Halorhodospira</taxon>
    </lineage>
</organism>
<dbReference type="SUPFAM" id="SSF52540">
    <property type="entry name" value="P-loop containing nucleoside triphosphate hydrolases"/>
    <property type="match status" value="2"/>
</dbReference>
<reference evidence="9" key="1">
    <citation type="submission" date="2016-02" db="EMBL/GenBank/DDBJ databases">
        <title>Halorhodospira halochloris DSM-1059 complete genome, version 2.</title>
        <authorList>
            <person name="Tsukatani Y."/>
        </authorList>
    </citation>
    <scope>NUCLEOTIDE SEQUENCE</scope>
    <source>
        <strain evidence="9">DSM 1059</strain>
    </source>
</reference>
<keyword evidence="3 9" id="KW-0067">ATP-binding</keyword>
<dbReference type="InterPro" id="IPR032781">
    <property type="entry name" value="ABC_tran_Xtn"/>
</dbReference>
<dbReference type="CDD" id="cd03221">
    <property type="entry name" value="ABCF_EF-3"/>
    <property type="match status" value="2"/>
</dbReference>
<dbReference type="InterPro" id="IPR027417">
    <property type="entry name" value="P-loop_NTPase"/>
</dbReference>
<protein>
    <recommendedName>
        <fullName evidence="5">Probable ATP-binding protein YheS</fullName>
    </recommendedName>
</protein>
<dbReference type="SMART" id="SM00382">
    <property type="entry name" value="AAA"/>
    <property type="match status" value="2"/>
</dbReference>
<evidence type="ECO:0000256" key="1">
    <source>
        <dbReference type="ARBA" id="ARBA00022737"/>
    </source>
</evidence>
<dbReference type="PROSITE" id="PS50893">
    <property type="entry name" value="ABC_TRANSPORTER_2"/>
    <property type="match status" value="2"/>
</dbReference>
<accession>A0A0X8XAW8</accession>
<dbReference type="InterPro" id="IPR017871">
    <property type="entry name" value="ABC_transporter-like_CS"/>
</dbReference>
<dbReference type="OrthoDB" id="9808609at2"/>
<keyword evidence="2" id="KW-0547">Nucleotide-binding</keyword>
<evidence type="ECO:0000256" key="4">
    <source>
        <dbReference type="ARBA" id="ARBA00061571"/>
    </source>
</evidence>
<keyword evidence="1" id="KW-0677">Repeat</keyword>
<dbReference type="EMBL" id="AP017372">
    <property type="protein sequence ID" value="BAU58068.1"/>
    <property type="molecule type" value="Genomic_DNA"/>
</dbReference>
<feature type="domain" description="ABC transporter" evidence="8">
    <location>
        <begin position="313"/>
        <end position="527"/>
    </location>
</feature>
<evidence type="ECO:0000256" key="2">
    <source>
        <dbReference type="ARBA" id="ARBA00022741"/>
    </source>
</evidence>
<evidence type="ECO:0000313" key="10">
    <source>
        <dbReference type="Proteomes" id="UP000218890"/>
    </source>
</evidence>
<evidence type="ECO:0000256" key="3">
    <source>
        <dbReference type="ARBA" id="ARBA00022840"/>
    </source>
</evidence>
<dbReference type="RefSeq" id="WP_096409466.1">
    <property type="nucleotide sequence ID" value="NZ_AP017372.2"/>
</dbReference>
<evidence type="ECO:0000259" key="8">
    <source>
        <dbReference type="PROSITE" id="PS50893"/>
    </source>
</evidence>
<dbReference type="KEGG" id="hhk:HH1059_13590"/>
<feature type="coiled-coil region" evidence="6">
    <location>
        <begin position="564"/>
        <end position="641"/>
    </location>
</feature>
<gene>
    <name evidence="9" type="ORF">HH1059_13590</name>
</gene>
<dbReference type="Pfam" id="PF12848">
    <property type="entry name" value="ABC_tran_Xtn"/>
    <property type="match status" value="1"/>
</dbReference>
<feature type="compositionally biased region" description="Basic and acidic residues" evidence="7">
    <location>
        <begin position="525"/>
        <end position="538"/>
    </location>
</feature>
<dbReference type="InterPro" id="IPR050611">
    <property type="entry name" value="ABCF"/>
</dbReference>
<dbReference type="FunFam" id="3.40.50.300:FF:000011">
    <property type="entry name" value="Putative ABC transporter ATP-binding component"/>
    <property type="match status" value="1"/>
</dbReference>
<dbReference type="Pfam" id="PF16326">
    <property type="entry name" value="ABC_tran_CTD"/>
    <property type="match status" value="1"/>
</dbReference>
<dbReference type="Proteomes" id="UP000218890">
    <property type="component" value="Chromosome"/>
</dbReference>
<keyword evidence="10" id="KW-1185">Reference proteome</keyword>
<sequence>MIQLRNITLRRGTEALLEQVSTRIYPGHKVGLIGPNGSGKSTLLSMLRGELAPDSGEFYLPRDWEIASMAQETPALQRSAEDFILDGDRRLRAAEQELTDAQQSGDGERIALAHSNYEEVGGYSAHARAGELLHGLGFNAEDGQRSVAEFSGGWRVRLSLAQALMSPSDLLLLDEPTNHLDLETVLWLEQWLRRYTGTLIIISHDRDLLDNVIDSVLHIEHRDLNLYSGGYTAFEHQRAEHLARQQAIYEKQQREIAHMQRFIDRFRAKASKARAAQSRIKALERMEKVAPAYADSQFQFRFPPAPQAANPLLTLEGAKLGYSGAVILSEVTRSIAYEDRIGLLGPNGAGKSTLVRALAGEQPLLAGETYRASGLQVGYFAQHQLEQLDCEASPLLHLQRIAPQATPQRLRDFLGSFAFRGDMATSPVGNLSGGEKARLVLALIAWQQPNLLLLDEPTNHLDLEMRHALSLALQDFAGAVVVISHDRRLLAATVDRYWLVANGTVTDFTGDLDDYRDWLTERRREAARENTSTTREKAAGGQSQSSGDGRKAQRRREAEQRAALKPLRERAARLLNEIEQCDQELKEIEQRLADPQLYEQQDGQGRLTALMQQQGALKRQREELEMEWMEAEEEVEQAARKLV</sequence>
<dbReference type="InterPro" id="IPR003593">
    <property type="entry name" value="AAA+_ATPase"/>
</dbReference>
<dbReference type="PANTHER" id="PTHR19211:SF14">
    <property type="entry name" value="ATP-BINDING CASSETTE SUB-FAMILY F MEMBER 1"/>
    <property type="match status" value="1"/>
</dbReference>
<feature type="domain" description="ABC transporter" evidence="8">
    <location>
        <begin position="2"/>
        <end position="246"/>
    </location>
</feature>
<dbReference type="InterPro" id="IPR003439">
    <property type="entry name" value="ABC_transporter-like_ATP-bd"/>
</dbReference>
<evidence type="ECO:0000256" key="5">
    <source>
        <dbReference type="ARBA" id="ARBA00069073"/>
    </source>
</evidence>
<name>A0A0X8XAW8_HALHR</name>
<dbReference type="AlphaFoldDB" id="A0A0X8XAW8"/>